<keyword evidence="2" id="KW-0472">Membrane</keyword>
<dbReference type="InterPro" id="IPR007445">
    <property type="entry name" value="PilO"/>
</dbReference>
<dbReference type="GO" id="GO:0043107">
    <property type="term" value="P:type IV pilus-dependent motility"/>
    <property type="evidence" value="ECO:0007669"/>
    <property type="project" value="InterPro"/>
</dbReference>
<dbReference type="Pfam" id="PF04350">
    <property type="entry name" value="PilO"/>
    <property type="match status" value="1"/>
</dbReference>
<dbReference type="Gene3D" id="3.30.70.60">
    <property type="match status" value="1"/>
</dbReference>
<reference evidence="3 4" key="1">
    <citation type="journal article" date="2016" name="Nat. Commun.">
        <title>Thousands of microbial genomes shed light on interconnected biogeochemical processes in an aquifer system.</title>
        <authorList>
            <person name="Anantharaman K."/>
            <person name="Brown C.T."/>
            <person name="Hug L.A."/>
            <person name="Sharon I."/>
            <person name="Castelle C.J."/>
            <person name="Probst A.J."/>
            <person name="Thomas B.C."/>
            <person name="Singh A."/>
            <person name="Wilkins M.J."/>
            <person name="Karaoz U."/>
            <person name="Brodie E.L."/>
            <person name="Williams K.H."/>
            <person name="Hubbard S.S."/>
            <person name="Banfield J.F."/>
        </authorList>
    </citation>
    <scope>NUCLEOTIDE SEQUENCE [LARGE SCALE GENOMIC DNA]</scope>
</reference>
<comment type="caution">
    <text evidence="3">The sequence shown here is derived from an EMBL/GenBank/DDBJ whole genome shotgun (WGS) entry which is preliminary data.</text>
</comment>
<dbReference type="AlphaFoldDB" id="A0A1F5VEY6"/>
<proteinExistence type="predicted"/>
<organism evidence="3 4">
    <name type="scientific">Candidatus Fischerbacteria bacterium RBG_13_37_8</name>
    <dbReference type="NCBI Taxonomy" id="1817863"/>
    <lineage>
        <taxon>Bacteria</taxon>
        <taxon>Candidatus Fischeribacteriota</taxon>
    </lineage>
</organism>
<accession>A0A1F5VEY6</accession>
<evidence type="ECO:0000256" key="1">
    <source>
        <dbReference type="SAM" id="Coils"/>
    </source>
</evidence>
<name>A0A1F5VEY6_9BACT</name>
<feature type="transmembrane region" description="Helical" evidence="2">
    <location>
        <begin position="12"/>
        <end position="34"/>
    </location>
</feature>
<evidence type="ECO:0000313" key="3">
    <source>
        <dbReference type="EMBL" id="OGF61818.1"/>
    </source>
</evidence>
<evidence type="ECO:0008006" key="5">
    <source>
        <dbReference type="Google" id="ProtNLM"/>
    </source>
</evidence>
<dbReference type="GO" id="GO:0043683">
    <property type="term" value="P:type IV pilus assembly"/>
    <property type="evidence" value="ECO:0007669"/>
    <property type="project" value="InterPro"/>
</dbReference>
<keyword evidence="2" id="KW-0812">Transmembrane</keyword>
<dbReference type="PANTHER" id="PTHR39555">
    <property type="entry name" value="FIMBRIAL ASSEMBLY PROTEIN PILO-LIKE PROTEIN-RELATED"/>
    <property type="match status" value="1"/>
</dbReference>
<keyword evidence="1" id="KW-0175">Coiled coil</keyword>
<evidence type="ECO:0000256" key="2">
    <source>
        <dbReference type="SAM" id="Phobius"/>
    </source>
</evidence>
<dbReference type="STRING" id="1817863.A2Y62_20570"/>
<dbReference type="InterPro" id="IPR014717">
    <property type="entry name" value="Transl_elong_EF1B/ribsomal_bS6"/>
</dbReference>
<evidence type="ECO:0000313" key="4">
    <source>
        <dbReference type="Proteomes" id="UP000178943"/>
    </source>
</evidence>
<gene>
    <name evidence="3" type="ORF">A2Y62_20570</name>
</gene>
<dbReference type="EMBL" id="MFGW01000187">
    <property type="protein sequence ID" value="OGF61818.1"/>
    <property type="molecule type" value="Genomic_DNA"/>
</dbReference>
<feature type="coiled-coil region" evidence="1">
    <location>
        <begin position="35"/>
        <end position="93"/>
    </location>
</feature>
<dbReference type="Proteomes" id="UP000178943">
    <property type="component" value="Unassembled WGS sequence"/>
</dbReference>
<keyword evidence="2" id="KW-1133">Transmembrane helix</keyword>
<dbReference type="PANTHER" id="PTHR39555:SF1">
    <property type="entry name" value="TYPE IV PILUS INNER MEMBRANE COMPONENT PILO"/>
    <property type="match status" value="1"/>
</dbReference>
<sequence length="191" mass="22275">MAIKDDFAKLPWFAQILIFIGIAIILIVLCKYLLINDMENTIAANKNELSRLQIDIQKGRESKARTEQFKQELNRIEIQLEFLKKILPEKEELADLYTKIQERASHYGLQVVAFRPSNSSDKQYYIEYPIDVSLNSEYHSLAKFFEEVGRLQRIVNIGSISVKAKIFKDKQEFTLEAKIIASTYTYKETQE</sequence>
<protein>
    <recommendedName>
        <fullName evidence="5">Pilus assembly protein PilO</fullName>
    </recommendedName>
</protein>